<dbReference type="GO" id="GO:0016757">
    <property type="term" value="F:glycosyltransferase activity"/>
    <property type="evidence" value="ECO:0007669"/>
    <property type="project" value="UniProtKB-ARBA"/>
</dbReference>
<feature type="domain" description="Glycosyltransferase subfamily 4-like N-terminal" evidence="1">
    <location>
        <begin position="22"/>
        <end position="182"/>
    </location>
</feature>
<keyword evidence="2" id="KW-0808">Transferase</keyword>
<keyword evidence="3" id="KW-1185">Reference proteome</keyword>
<name>A0A426QM53_9GAMM</name>
<reference evidence="2 3" key="1">
    <citation type="journal article" date="2010" name="Int. J. Syst. Evol. Microbiol.">
        <title>Thiohalobacter thiocyanaticus gen. nov., sp. nov., a moderately halophilic, sulfur-oxidizing gammaproteobacterium from hypersaline lakes, that utilizes thiocyanate.</title>
        <authorList>
            <person name="Sorokin D.Y."/>
            <person name="Kovaleva O.L."/>
            <person name="Tourova T.P."/>
            <person name="Muyzer G."/>
        </authorList>
    </citation>
    <scope>NUCLEOTIDE SEQUENCE [LARGE SCALE GENOMIC DNA]</scope>
    <source>
        <strain evidence="2 3">Hrh1</strain>
    </source>
</reference>
<dbReference type="NCBIfam" id="TIGR03088">
    <property type="entry name" value="stp2"/>
    <property type="match status" value="1"/>
</dbReference>
<dbReference type="SUPFAM" id="SSF53756">
    <property type="entry name" value="UDP-Glycosyltransferase/glycogen phosphorylase"/>
    <property type="match status" value="1"/>
</dbReference>
<gene>
    <name evidence="2" type="ORF">D6C00_13425</name>
</gene>
<evidence type="ECO:0000259" key="1">
    <source>
        <dbReference type="Pfam" id="PF13439"/>
    </source>
</evidence>
<accession>A0A426QM53</accession>
<dbReference type="EMBL" id="QZMU01000001">
    <property type="protein sequence ID" value="RRQ22829.1"/>
    <property type="molecule type" value="Genomic_DNA"/>
</dbReference>
<dbReference type="Proteomes" id="UP000287798">
    <property type="component" value="Unassembled WGS sequence"/>
</dbReference>
<dbReference type="Pfam" id="PF13439">
    <property type="entry name" value="Glyco_transf_4"/>
    <property type="match status" value="1"/>
</dbReference>
<dbReference type="Pfam" id="PF13692">
    <property type="entry name" value="Glyco_trans_1_4"/>
    <property type="match status" value="1"/>
</dbReference>
<proteinExistence type="predicted"/>
<comment type="caution">
    <text evidence="2">The sequence shown here is derived from an EMBL/GenBank/DDBJ whole genome shotgun (WGS) entry which is preliminary data.</text>
</comment>
<dbReference type="RefSeq" id="WP_125182170.1">
    <property type="nucleotide sequence ID" value="NZ_QZMU01000001.1"/>
</dbReference>
<dbReference type="InterPro" id="IPR028098">
    <property type="entry name" value="Glyco_trans_4-like_N"/>
</dbReference>
<protein>
    <submittedName>
        <fullName evidence="2">TIGR03088 family PEP-CTERM/XrtA system glycosyltransferase</fullName>
    </submittedName>
</protein>
<dbReference type="OrthoDB" id="9775208at2"/>
<dbReference type="PANTHER" id="PTHR12526">
    <property type="entry name" value="GLYCOSYLTRANSFERASE"/>
    <property type="match status" value="1"/>
</dbReference>
<dbReference type="Gene3D" id="3.40.50.2000">
    <property type="entry name" value="Glycogen Phosphorylase B"/>
    <property type="match status" value="2"/>
</dbReference>
<dbReference type="AlphaFoldDB" id="A0A426QM53"/>
<sequence length="390" mass="43717">MSRADPPSAPFNVLHVVYHFGVGGLENGLVNLINRLPRERFRHRIVSLTDYTDFSRRIEREDIEIHALHKRPGHDWRMYVQLYRLFRRLRPDIVHTRNLAAMEAQLPAWLAGVPCRIHGEHGRDVLDVDGTNRKYILQRRLLRPFIHHFIALSRDLEGYLRHRIDVQPHRLSRIINGVDVERFRPDTAGARTRLPAGFAAADSIVIGTVGRLAAIKDQLSLVRAFVRLRELAPATAGRLRLVLIGEGSERTRLEQELTAAGLMPQAWLAGARDDVAELLPALDLFVLPSLAEGISNTLMEAMACGLPVIATDVGGNGELVLDGETGALVPRGDAEALAQALKPYVQDAARRESHGAAARRRAETEFSLERMVGRYQSLYKLCMEMRSRSA</sequence>
<evidence type="ECO:0000313" key="3">
    <source>
        <dbReference type="Proteomes" id="UP000287798"/>
    </source>
</evidence>
<dbReference type="InterPro" id="IPR017522">
    <property type="entry name" value="Sugar_tfrase_PEP-CTERM_Stp2"/>
</dbReference>
<evidence type="ECO:0000313" key="2">
    <source>
        <dbReference type="EMBL" id="RRQ22829.1"/>
    </source>
</evidence>
<organism evidence="2 3">
    <name type="scientific">Thiohalobacter thiocyanaticus</name>
    <dbReference type="NCBI Taxonomy" id="585455"/>
    <lineage>
        <taxon>Bacteria</taxon>
        <taxon>Pseudomonadati</taxon>
        <taxon>Pseudomonadota</taxon>
        <taxon>Gammaproteobacteria</taxon>
        <taxon>Thiohalobacterales</taxon>
        <taxon>Thiohalobacteraceae</taxon>
        <taxon>Thiohalobacter</taxon>
    </lineage>
</organism>
<dbReference type="PANTHER" id="PTHR12526:SF630">
    <property type="entry name" value="GLYCOSYLTRANSFERASE"/>
    <property type="match status" value="1"/>
</dbReference>